<protein>
    <submittedName>
        <fullName evidence="3">Relaxase/Mobilisation nuclease domain-containing protein</fullName>
    </submittedName>
</protein>
<dbReference type="EMBL" id="FOIN01000015">
    <property type="protein sequence ID" value="SET50792.1"/>
    <property type="molecule type" value="Genomic_DNA"/>
</dbReference>
<evidence type="ECO:0000256" key="1">
    <source>
        <dbReference type="SAM" id="Coils"/>
    </source>
</evidence>
<keyword evidence="1" id="KW-0175">Coiled coil</keyword>
<dbReference type="Pfam" id="PF03432">
    <property type="entry name" value="Relaxase"/>
    <property type="match status" value="1"/>
</dbReference>
<keyword evidence="4" id="KW-1185">Reference proteome</keyword>
<evidence type="ECO:0000313" key="3">
    <source>
        <dbReference type="EMBL" id="SET50792.1"/>
    </source>
</evidence>
<proteinExistence type="predicted"/>
<dbReference type="OrthoDB" id="9762440at2"/>
<sequence length="427" mass="50613">MAVTKTLTVRKRYDQVIDYVVDTNKTNPLNNNNNYVSNNQKTNKQELVTCINCFDDNPHHSLIATKKVFHDDKEIVCFHAIQSFLPNELSIELCHQIGIELAQKVWGDRFEVVVATHTDKPHLHNHFVINATSFVDGKRYCNTKADMNHLKDVSDELCRKYHLSVIEEHSYSKSITHKQYHHNKSLRSIIKNDIDIAIQNSVTLTEFYRTLENEGYEITFKNTDISLKHINAKRPVRLKNLGDNYDIETIKQRIISHPIQDYQQQNYFDKHKFDILPFWLLFNVKNNELTRLQKYYLSYLYKFGVIPKKHPVKLTKEMKQDVKYLDMICEHTKFILTSNFTTLEQVKDYKEKQYSKIQELENKKRLIRNKTRRCKDLSLKQQYQEEAKSLTPLIKSLRHDIKTCDAIINRTSILVQQKEKPSKDYTR</sequence>
<dbReference type="InterPro" id="IPR005094">
    <property type="entry name" value="Endonuclease_MobA/VirD2"/>
</dbReference>
<name>A0A1I0EYM2_9FIRM</name>
<dbReference type="AlphaFoldDB" id="A0A1I0EYM2"/>
<evidence type="ECO:0000259" key="2">
    <source>
        <dbReference type="Pfam" id="PF03432"/>
    </source>
</evidence>
<dbReference type="RefSeq" id="WP_092353935.1">
    <property type="nucleotide sequence ID" value="NZ_FOIN01000015.1"/>
</dbReference>
<dbReference type="GeneID" id="78288437"/>
<feature type="domain" description="MobA/VirD2-like nuclease" evidence="2">
    <location>
        <begin position="35"/>
        <end position="163"/>
    </location>
</feature>
<gene>
    <name evidence="3" type="ORF">SAMN04489758_11538</name>
</gene>
<reference evidence="4" key="1">
    <citation type="submission" date="2016-10" db="EMBL/GenBank/DDBJ databases">
        <authorList>
            <person name="Varghese N."/>
            <person name="Submissions S."/>
        </authorList>
    </citation>
    <scope>NUCLEOTIDE SEQUENCE [LARGE SCALE GENOMIC DNA]</scope>
    <source>
        <strain evidence="4">DSM 1551</strain>
    </source>
</reference>
<evidence type="ECO:0000313" key="4">
    <source>
        <dbReference type="Proteomes" id="UP000198558"/>
    </source>
</evidence>
<feature type="coiled-coil region" evidence="1">
    <location>
        <begin position="343"/>
        <end position="380"/>
    </location>
</feature>
<dbReference type="Proteomes" id="UP000198558">
    <property type="component" value="Unassembled WGS sequence"/>
</dbReference>
<organism evidence="3 4">
    <name type="scientific">Thomasclavelia cocleata</name>
    <dbReference type="NCBI Taxonomy" id="69824"/>
    <lineage>
        <taxon>Bacteria</taxon>
        <taxon>Bacillati</taxon>
        <taxon>Bacillota</taxon>
        <taxon>Erysipelotrichia</taxon>
        <taxon>Erysipelotrichales</taxon>
        <taxon>Coprobacillaceae</taxon>
        <taxon>Thomasclavelia</taxon>
    </lineage>
</organism>
<accession>A0A1I0EYM2</accession>